<evidence type="ECO:0000256" key="1">
    <source>
        <dbReference type="SAM" id="Phobius"/>
    </source>
</evidence>
<dbReference type="SUPFAM" id="SSF49384">
    <property type="entry name" value="Carbohydrate-binding domain"/>
    <property type="match status" value="1"/>
</dbReference>
<keyword evidence="1" id="KW-0472">Membrane</keyword>
<dbReference type="GO" id="GO:0030246">
    <property type="term" value="F:carbohydrate binding"/>
    <property type="evidence" value="ECO:0007669"/>
    <property type="project" value="InterPro"/>
</dbReference>
<dbReference type="Proteomes" id="UP000034430">
    <property type="component" value="Unassembled WGS sequence"/>
</dbReference>
<proteinExistence type="predicted"/>
<protein>
    <recommendedName>
        <fullName evidence="4">Cohesin domain-containing protein</fullName>
    </recommendedName>
</protein>
<keyword evidence="1" id="KW-0812">Transmembrane</keyword>
<evidence type="ECO:0008006" key="4">
    <source>
        <dbReference type="Google" id="ProtNLM"/>
    </source>
</evidence>
<dbReference type="AlphaFoldDB" id="A0A0G0HTM5"/>
<dbReference type="EMBL" id="LBTU01000037">
    <property type="protein sequence ID" value="KKQ46503.1"/>
    <property type="molecule type" value="Genomic_DNA"/>
</dbReference>
<dbReference type="CDD" id="cd08547">
    <property type="entry name" value="Type_II_cohesin"/>
    <property type="match status" value="1"/>
</dbReference>
<feature type="transmembrane region" description="Helical" evidence="1">
    <location>
        <begin position="301"/>
        <end position="330"/>
    </location>
</feature>
<keyword evidence="1" id="KW-1133">Transmembrane helix</keyword>
<gene>
    <name evidence="2" type="ORF">US65_C0037G0005</name>
</gene>
<evidence type="ECO:0000313" key="3">
    <source>
        <dbReference type="Proteomes" id="UP000034430"/>
    </source>
</evidence>
<accession>A0A0G0HTM5</accession>
<name>A0A0G0HTM5_9BACT</name>
<dbReference type="InterPro" id="IPR008965">
    <property type="entry name" value="CBM2/CBM3_carb-bd_dom_sf"/>
</dbReference>
<dbReference type="Gene3D" id="2.60.40.680">
    <property type="match status" value="1"/>
</dbReference>
<comment type="caution">
    <text evidence="2">The sequence shown here is derived from an EMBL/GenBank/DDBJ whole genome shotgun (WGS) entry which is preliminary data.</text>
</comment>
<reference evidence="2 3" key="1">
    <citation type="journal article" date="2015" name="Nature">
        <title>rRNA introns, odd ribosomes, and small enigmatic genomes across a large radiation of phyla.</title>
        <authorList>
            <person name="Brown C.T."/>
            <person name="Hug L.A."/>
            <person name="Thomas B.C."/>
            <person name="Sharon I."/>
            <person name="Castelle C.J."/>
            <person name="Singh A."/>
            <person name="Wilkins M.J."/>
            <person name="Williams K.H."/>
            <person name="Banfield J.F."/>
        </authorList>
    </citation>
    <scope>NUCLEOTIDE SEQUENCE [LARGE SCALE GENOMIC DNA]</scope>
</reference>
<evidence type="ECO:0000313" key="2">
    <source>
        <dbReference type="EMBL" id="KKQ46503.1"/>
    </source>
</evidence>
<sequence length="369" mass="40863">MRNCQNKSILLLFVLFANLTFYINISSARDAQSANLFFSARPAQIQEGERVTIDVKINSPLQSINAISGILSYPPELVRVVSVNKEKSIINLWTQEPKLRFDSILFEGVILNPGFQNTNGFVFSITLEAKNKGIVLLKFREGAILANDGRGTNVITTLSSTDFKIIPSPTYFENKLIAGVSSPKPVILPVITDYSSLVGSTDNLYVKGKGGPNTLTKIIFKDVSVKSVGEKLIALFQTKKKKLDEVFVKGDASGAFEYISAKNLMAGVYNTTPFLVDINTNTEKPGLGAQLLVSDSKIVKMLVVLINVLGLLIPVVGLIVIIYFIPWYSFKRMRVLKKKLGLEEEKIELSGHQLERQDKMLDQNIDKIS</sequence>
<organism evidence="2 3">
    <name type="scientific">Candidatus Yanofskybacteria bacterium GW2011_GWC2_37_9</name>
    <dbReference type="NCBI Taxonomy" id="1619028"/>
    <lineage>
        <taxon>Bacteria</taxon>
        <taxon>Candidatus Yanofskyibacteriota</taxon>
    </lineage>
</organism>